<dbReference type="GO" id="GO:0005034">
    <property type="term" value="F:osmosensor activity"/>
    <property type="evidence" value="ECO:0007669"/>
    <property type="project" value="InterPro"/>
</dbReference>
<gene>
    <name evidence="1" type="primary">SKDI04G6270</name>
    <name evidence="1" type="ORF">SKDI_04G6270</name>
</gene>
<organism evidence="1 2">
    <name type="scientific">Saccharomyces kudriavzevii (strain ATCC MYA-4449 / AS 2.2408 / CBS 8840 / NBRC 1802 / NCYC 2889)</name>
    <name type="common">Yeast</name>
    <dbReference type="NCBI Taxonomy" id="226230"/>
    <lineage>
        <taxon>Eukaryota</taxon>
        <taxon>Fungi</taxon>
        <taxon>Dikarya</taxon>
        <taxon>Ascomycota</taxon>
        <taxon>Saccharomycotina</taxon>
        <taxon>Saccharomycetes</taxon>
        <taxon>Saccharomycetales</taxon>
        <taxon>Saccharomycetaceae</taxon>
        <taxon>Saccharomyces</taxon>
    </lineage>
</organism>
<dbReference type="EMBL" id="OX365899">
    <property type="protein sequence ID" value="CAI4059232.1"/>
    <property type="molecule type" value="Genomic_DNA"/>
</dbReference>
<protein>
    <submittedName>
        <fullName evidence="1">Uncharacterized protein</fullName>
    </submittedName>
</protein>
<keyword evidence="2" id="KW-1185">Reference proteome</keyword>
<accession>A0AA35JEN8</accession>
<dbReference type="GO" id="GO:0005576">
    <property type="term" value="C:extracellular region"/>
    <property type="evidence" value="ECO:0007669"/>
    <property type="project" value="TreeGrafter"/>
</dbReference>
<dbReference type="OrthoDB" id="3366093at2759"/>
<dbReference type="GO" id="GO:0007232">
    <property type="term" value="P:osmosensory signaling pathway via Sho1 osmosensor"/>
    <property type="evidence" value="ECO:0007669"/>
    <property type="project" value="InterPro"/>
</dbReference>
<dbReference type="GO" id="GO:0001402">
    <property type="term" value="P:signal transduction involved in filamentous growth"/>
    <property type="evidence" value="ECO:0007669"/>
    <property type="project" value="TreeGrafter"/>
</dbReference>
<dbReference type="GO" id="GO:0009986">
    <property type="term" value="C:cell surface"/>
    <property type="evidence" value="ECO:0007669"/>
    <property type="project" value="TreeGrafter"/>
</dbReference>
<dbReference type="GO" id="GO:0006972">
    <property type="term" value="P:hyperosmotic response"/>
    <property type="evidence" value="ECO:0007669"/>
    <property type="project" value="TreeGrafter"/>
</dbReference>
<dbReference type="GO" id="GO:0000282">
    <property type="term" value="P:cellular bud site selection"/>
    <property type="evidence" value="ECO:0007669"/>
    <property type="project" value="TreeGrafter"/>
</dbReference>
<name>A0AA35JEN8_SACK1</name>
<dbReference type="Proteomes" id="UP001162087">
    <property type="component" value="Chromosome 4"/>
</dbReference>
<dbReference type="GO" id="GO:0031505">
    <property type="term" value="P:fungal-type cell wall organization"/>
    <property type="evidence" value="ECO:0007669"/>
    <property type="project" value="TreeGrafter"/>
</dbReference>
<evidence type="ECO:0000313" key="2">
    <source>
        <dbReference type="Proteomes" id="UP001162087"/>
    </source>
</evidence>
<evidence type="ECO:0000313" key="1">
    <source>
        <dbReference type="EMBL" id="CAI4059232.1"/>
    </source>
</evidence>
<dbReference type="InterPro" id="IPR039295">
    <property type="entry name" value="MSB2"/>
</dbReference>
<dbReference type="PANTHER" id="PTHR35778:SF1">
    <property type="entry name" value="SIGNALING MUCIN HKR1-RELATED"/>
    <property type="match status" value="1"/>
</dbReference>
<proteinExistence type="predicted"/>
<dbReference type="PANTHER" id="PTHR35778">
    <property type="entry name" value="SIGNALING MUCIN HKR1-RELATED"/>
    <property type="match status" value="1"/>
</dbReference>
<reference evidence="1" key="1">
    <citation type="submission" date="2022-10" db="EMBL/GenBank/DDBJ databases">
        <authorList>
            <person name="Byrne P K."/>
        </authorList>
    </citation>
    <scope>NUCLEOTIDE SEQUENCE</scope>
    <source>
        <strain evidence="1">IFO1802</strain>
    </source>
</reference>
<dbReference type="GO" id="GO:0030427">
    <property type="term" value="C:site of polarized growth"/>
    <property type="evidence" value="ECO:0007669"/>
    <property type="project" value="TreeGrafter"/>
</dbReference>
<sequence>MVLLKIKKFLLLISLVNTIEAYSNDTTYPSLYSRRTDIAPSYSTSAIYNTVSNSDDSALRSSPETTALAGQYSDSGRVSINERKSTDASNEHTTTTATARNSDSMLTMGKLTEMVTPSSSMVPSSVQFYNERSSALQTSNDNSKSGSRSKDATIPFESSNGMKKSTSDGTAVPRGITSTTTTTPSLSKDESRPPETSGVINIASTVHVASKVLQLFSATPITTTDGSNHEATGNHLISTKLSTASIEEYTIDESDFSDYYGSSVNDYFAQELIVDLSSTPFTTKASSVTSQNPDVEYSKLATDLRVSSTSFAETASSKTVSSSYTHLSSTYASSPVLISSIYTSSPYGSALSPTTPALISSTYTSSPSSPALISSTHTSSPYGFASSPSSPALISSTYTSSPYGPVSSPSRPGLMSSTYTSSKYGFASSPSSPALISSTYTSSPYGPVSSPSSPALISFTHTSSSHGFASSPSSPALISSIHTSSPYVFASSITTPALSPSAYTSSPHVSAPSSTAPVIASSAYTSSLYGLAPEFSSKQFLSTSDGVTPVISVHIMSSGPTNSLQQNSMETQKSHPTSTGSSLNSDAYSNTITVISIRFSSSNPAGTSAPISSTKINPSYADEPVESNTPQRQLLTSARTSYDVESQNIESSSTFTIKSNFPYVSSTETPDNEDISITHEKTTTVSSNVHVYSLSDLRSRHSITEVSSDIFDSSRSSGSYSTSFGNSFSTISSIKYSKETELPSISISITEERLSSLKKTSQPNNLSEKSTTKRTLSSSQGTHTLSIPSGSMNSKVSSTDSFDKTSKMIIYSRLETPSLITERTHYISLSKSSESKSGPSTRASLGSVVTALQTQTITGSDSVIPVSFTHPTTPYTYSNDYAWLPTTIIVEPSQTGSSTAPFNPSITGSLPSLIEPAVAVSEPANHTLITVGFTAGLNYEFLVQNPLSSAQIFNFLPLVLGYPFSNTRLEVQSSTQGLSSFVLSYQSGTSTTTLSPKSVSSLSIVKKKKKGEKRNATASTADLYLPSIETSSIVVKQIVPMVNSSKAYVIAVAEVYFPTEAISYLQKLILDASSPIYNNPQTPLRTLAGLIDSRIPLGGLTVYGAEDGSYISGLSSSVADSSKENPAGKVGTSKYGALDDFINSLTDYSPAGCYALRIIVILIILTAAVLLWLLLVFLAFRYRNELLRRRPRNCIEKSFGNESKLQNVAISRSSSDNQTYNEKTSKTENKSIHSIVGDHYIVTGENTIYSTTHGLHYTMNDDGDLFYREAVPNDLNQLNGGEDLEIDVIVRECVYDKDQDTTEAYLNDGESVSSILDVDENGNIRLHDSYSDDGESNRYHLQDEVIDDYNNSHLYKIQLHGLGTRSCTTDDPDTVNLVTNVFSSGSQTFLPSTAYTTPLHTNSIKFHTLHHAESSLQEPNQAFFSAAEELKIDDIDDNGSVSDVQVEELDALDEELYKRMSKVVKQQNQ</sequence>
<dbReference type="GO" id="GO:0005886">
    <property type="term" value="C:plasma membrane"/>
    <property type="evidence" value="ECO:0007669"/>
    <property type="project" value="InterPro"/>
</dbReference>